<organism evidence="7 8">
    <name type="scientific">Candidatus Desulfovibrio kirbyi</name>
    <dbReference type="NCBI Taxonomy" id="2696086"/>
    <lineage>
        <taxon>Bacteria</taxon>
        <taxon>Pseudomonadati</taxon>
        <taxon>Thermodesulfobacteriota</taxon>
        <taxon>Desulfovibrionia</taxon>
        <taxon>Desulfovibrionales</taxon>
        <taxon>Desulfovibrionaceae</taxon>
        <taxon>Desulfovibrio</taxon>
    </lineage>
</organism>
<feature type="domain" description="D-isomer specific 2-hydroxyacid dehydrogenase catalytic" evidence="5">
    <location>
        <begin position="20"/>
        <end position="303"/>
    </location>
</feature>
<dbReference type="EMBL" id="BLLL01000006">
    <property type="protein sequence ID" value="GFH62850.1"/>
    <property type="molecule type" value="Genomic_DNA"/>
</dbReference>
<dbReference type="InterPro" id="IPR006139">
    <property type="entry name" value="D-isomer_2_OHA_DH_cat_dom"/>
</dbReference>
<dbReference type="GO" id="GO:0051287">
    <property type="term" value="F:NAD binding"/>
    <property type="evidence" value="ECO:0007669"/>
    <property type="project" value="InterPro"/>
</dbReference>
<dbReference type="PANTHER" id="PTHR42789">
    <property type="entry name" value="D-ISOMER SPECIFIC 2-HYDROXYACID DEHYDROGENASE FAMILY PROTEIN (AFU_ORTHOLOGUE AFUA_6G10090)"/>
    <property type="match status" value="1"/>
</dbReference>
<evidence type="ECO:0000259" key="5">
    <source>
        <dbReference type="Pfam" id="PF00389"/>
    </source>
</evidence>
<keyword evidence="2 4" id="KW-0560">Oxidoreductase</keyword>
<evidence type="ECO:0000259" key="6">
    <source>
        <dbReference type="Pfam" id="PF02826"/>
    </source>
</evidence>
<dbReference type="InterPro" id="IPR006140">
    <property type="entry name" value="D-isomer_DH_NAD-bd"/>
</dbReference>
<evidence type="ECO:0000256" key="3">
    <source>
        <dbReference type="ARBA" id="ARBA00023027"/>
    </source>
</evidence>
<evidence type="ECO:0000313" key="8">
    <source>
        <dbReference type="Proteomes" id="UP000505077"/>
    </source>
</evidence>
<dbReference type="FunFam" id="3.40.50.720:FF:000203">
    <property type="entry name" value="D-3-phosphoglycerate dehydrogenase (SerA)"/>
    <property type="match status" value="1"/>
</dbReference>
<dbReference type="PANTHER" id="PTHR42789:SF1">
    <property type="entry name" value="D-ISOMER SPECIFIC 2-HYDROXYACID DEHYDROGENASE FAMILY PROTEIN (AFU_ORTHOLOGUE AFUA_6G10090)"/>
    <property type="match status" value="1"/>
</dbReference>
<dbReference type="Pfam" id="PF02826">
    <property type="entry name" value="2-Hacid_dh_C"/>
    <property type="match status" value="1"/>
</dbReference>
<dbReference type="AlphaFoldDB" id="A0A6L2R5K8"/>
<dbReference type="InterPro" id="IPR036291">
    <property type="entry name" value="NAD(P)-bd_dom_sf"/>
</dbReference>
<feature type="domain" description="D-isomer specific 2-hydroxyacid dehydrogenase NAD-binding" evidence="6">
    <location>
        <begin position="111"/>
        <end position="283"/>
    </location>
</feature>
<evidence type="ECO:0000256" key="2">
    <source>
        <dbReference type="ARBA" id="ARBA00023002"/>
    </source>
</evidence>
<dbReference type="CDD" id="cd12172">
    <property type="entry name" value="PGDH_like_2"/>
    <property type="match status" value="1"/>
</dbReference>
<dbReference type="SUPFAM" id="SSF51735">
    <property type="entry name" value="NAD(P)-binding Rossmann-fold domains"/>
    <property type="match status" value="1"/>
</dbReference>
<dbReference type="Proteomes" id="UP000505077">
    <property type="component" value="Unassembled WGS sequence"/>
</dbReference>
<dbReference type="Pfam" id="PF00389">
    <property type="entry name" value="2-Hacid_dh"/>
    <property type="match status" value="1"/>
</dbReference>
<dbReference type="Gene3D" id="3.40.50.720">
    <property type="entry name" value="NAD(P)-binding Rossmann-like Domain"/>
    <property type="match status" value="2"/>
</dbReference>
<comment type="similarity">
    <text evidence="1 4">Belongs to the D-isomer specific 2-hydroxyacid dehydrogenase family.</text>
</comment>
<evidence type="ECO:0000313" key="7">
    <source>
        <dbReference type="EMBL" id="GFH62850.1"/>
    </source>
</evidence>
<keyword evidence="3" id="KW-0520">NAD</keyword>
<dbReference type="InterPro" id="IPR050857">
    <property type="entry name" value="D-2-hydroxyacid_DH"/>
</dbReference>
<comment type="caution">
    <text evidence="7">The sequence shown here is derived from an EMBL/GenBank/DDBJ whole genome shotgun (WGS) entry which is preliminary data.</text>
</comment>
<proteinExistence type="inferred from homology"/>
<accession>A0A6L2R5K8</accession>
<sequence length="307" mass="32852">MNILVTPRSFGKTNPELFDRLRDAGLTVARNNTGGILSADQMREMLAGCEGVILGVDPMNAEVLAAAPRLRAIAKYGVGLDNIDLNRCKQRGIAVSRTTGANSNAVADYAFALILAVARKMAAIDRRCRAGDWGKITGADVYGKTLGIVGLGAVGKCVVRRARGFDMRILASDIVWDDPYAETMGIERVDIETLCREADIITLHTELTEDTRAMINAKRLSVMKTSAIVINTARGGLIDEGALLAALRGGRIYGAGLDVFEEEPPTEAAWRGLETVVMGSHCASSTLGATEAMGRMAVDNLLRDLNL</sequence>
<reference evidence="7 8" key="1">
    <citation type="journal article" date="2020" name="ISME J.">
        <title>Parallel Reductive Genome Evolution in Desulfovibrio Ectosymbionts Independently Acquired by Trichonympha Protists in the Termite Gut.</title>
        <authorList>
            <person name="Takeuchi M."/>
            <person name="Kuwahara H."/>
            <person name="Murakami T."/>
            <person name="Takahashi K."/>
            <person name="Kajitani R."/>
            <person name="Toyoda A."/>
            <person name="Itoh T."/>
            <person name="Ohkuma M."/>
            <person name="Hongoh Y."/>
        </authorList>
    </citation>
    <scope>NUCLEOTIDE SEQUENCE [LARGE SCALE GENOMIC DNA]</scope>
    <source>
        <strain evidence="7">ZnDsv-02</strain>
    </source>
</reference>
<dbReference type="SUPFAM" id="SSF52283">
    <property type="entry name" value="Formate/glycerate dehydrogenase catalytic domain-like"/>
    <property type="match status" value="1"/>
</dbReference>
<dbReference type="GO" id="GO:0016616">
    <property type="term" value="F:oxidoreductase activity, acting on the CH-OH group of donors, NAD or NADP as acceptor"/>
    <property type="evidence" value="ECO:0007669"/>
    <property type="project" value="InterPro"/>
</dbReference>
<dbReference type="InterPro" id="IPR029753">
    <property type="entry name" value="D-isomer_DH_CS"/>
</dbReference>
<evidence type="ECO:0000256" key="4">
    <source>
        <dbReference type="RuleBase" id="RU003719"/>
    </source>
</evidence>
<gene>
    <name evidence="7" type="primary">serA</name>
    <name evidence="7" type="ORF">ZNDK_0621</name>
</gene>
<protein>
    <submittedName>
        <fullName evidence="7">D-3-phosphoglycerate dehydrogenase</fullName>
    </submittedName>
</protein>
<name>A0A6L2R5K8_9BACT</name>
<evidence type="ECO:0000256" key="1">
    <source>
        <dbReference type="ARBA" id="ARBA00005854"/>
    </source>
</evidence>
<dbReference type="PROSITE" id="PS00671">
    <property type="entry name" value="D_2_HYDROXYACID_DH_3"/>
    <property type="match status" value="1"/>
</dbReference>